<dbReference type="InterPro" id="IPR050364">
    <property type="entry name" value="Cytochrome_P450_fung"/>
</dbReference>
<dbReference type="Gene3D" id="1.10.630.10">
    <property type="entry name" value="Cytochrome P450"/>
    <property type="match status" value="1"/>
</dbReference>
<dbReference type="CDD" id="cd11065">
    <property type="entry name" value="CYP64-like"/>
    <property type="match status" value="1"/>
</dbReference>
<evidence type="ECO:0000256" key="1">
    <source>
        <dbReference type="ARBA" id="ARBA00001971"/>
    </source>
</evidence>
<sequence length="506" mass="56729">MDSVLLQASLLVSLAGVAFYVLNKRIGKVLPLPPGPPADPVIGHLRVFPKANPELVFHDWAKIYVPHSYQQVIRRCHSLSFFGRSLVVLNSLQAAVELLEKRSAIYSDRPDFIVYDLMGWTPNLPFLPYGERFKKHRAIFHSHFIPEACVDYRHIQLQNVHLLVEGLMKNQGYHDRLLSRFTSSIAIRIAYGHQVRSDDDEYISIANDCGVALRQGGAGGTLVDLFPSLQYFPSWFPGTYFANVGRGRKWAINRLYDYPYESVKKEMAEGIAEHSFLAAELEAAAGRELNKEEVDDIKGVAGGIFAGGTETTWSSLTVFFLAMLLYPECQKRGQEEVDRVIGEHRLPLFDDIESLPYVNCVVQEIFRWKPVIPLGIPHRCTEDDNYRGMLIPKGSLVFANARAMALDPSTYKDPSIFDPARFLPEADGERGEPLFEPAFGFGRRICPGRHLANASVFIADENGLEITPSLAFETGLTSHPEPFPCNVVCRSESTARLIQEAVDTID</sequence>
<keyword evidence="8 10" id="KW-0503">Monooxygenase</keyword>
<dbReference type="GO" id="GO:0005506">
    <property type="term" value="F:iron ion binding"/>
    <property type="evidence" value="ECO:0007669"/>
    <property type="project" value="InterPro"/>
</dbReference>
<evidence type="ECO:0000256" key="6">
    <source>
        <dbReference type="ARBA" id="ARBA00023002"/>
    </source>
</evidence>
<evidence type="ECO:0000256" key="5">
    <source>
        <dbReference type="ARBA" id="ARBA00022723"/>
    </source>
</evidence>
<keyword evidence="6 10" id="KW-0560">Oxidoreductase</keyword>
<dbReference type="PRINTS" id="PR00385">
    <property type="entry name" value="P450"/>
</dbReference>
<dbReference type="PRINTS" id="PR00463">
    <property type="entry name" value="EP450I"/>
</dbReference>
<comment type="pathway">
    <text evidence="2">Secondary metabolite biosynthesis.</text>
</comment>
<dbReference type="Proteomes" id="UP000807025">
    <property type="component" value="Unassembled WGS sequence"/>
</dbReference>
<comment type="cofactor">
    <cofactor evidence="1 9">
        <name>heme</name>
        <dbReference type="ChEBI" id="CHEBI:30413"/>
    </cofactor>
</comment>
<evidence type="ECO:0000256" key="9">
    <source>
        <dbReference type="PIRSR" id="PIRSR602401-1"/>
    </source>
</evidence>
<organism evidence="11 12">
    <name type="scientific">Pleurotus eryngii</name>
    <name type="common">Boletus of the steppes</name>
    <dbReference type="NCBI Taxonomy" id="5323"/>
    <lineage>
        <taxon>Eukaryota</taxon>
        <taxon>Fungi</taxon>
        <taxon>Dikarya</taxon>
        <taxon>Basidiomycota</taxon>
        <taxon>Agaricomycotina</taxon>
        <taxon>Agaricomycetes</taxon>
        <taxon>Agaricomycetidae</taxon>
        <taxon>Agaricales</taxon>
        <taxon>Pleurotineae</taxon>
        <taxon>Pleurotaceae</taxon>
        <taxon>Pleurotus</taxon>
    </lineage>
</organism>
<dbReference type="EMBL" id="MU154565">
    <property type="protein sequence ID" value="KAF9495090.1"/>
    <property type="molecule type" value="Genomic_DNA"/>
</dbReference>
<dbReference type="PANTHER" id="PTHR46300">
    <property type="entry name" value="P450, PUTATIVE (EUROFUNG)-RELATED-RELATED"/>
    <property type="match status" value="1"/>
</dbReference>
<feature type="binding site" description="axial binding residue" evidence="9">
    <location>
        <position position="446"/>
    </location>
    <ligand>
        <name>heme</name>
        <dbReference type="ChEBI" id="CHEBI:30413"/>
    </ligand>
    <ligandPart>
        <name>Fe</name>
        <dbReference type="ChEBI" id="CHEBI:18248"/>
    </ligandPart>
</feature>
<evidence type="ECO:0000313" key="11">
    <source>
        <dbReference type="EMBL" id="KAF9495090.1"/>
    </source>
</evidence>
<gene>
    <name evidence="11" type="ORF">BDN71DRAFT_1489106</name>
</gene>
<proteinExistence type="inferred from homology"/>
<keyword evidence="12" id="KW-1185">Reference proteome</keyword>
<evidence type="ECO:0000256" key="4">
    <source>
        <dbReference type="ARBA" id="ARBA00022617"/>
    </source>
</evidence>
<dbReference type="GO" id="GO:0016705">
    <property type="term" value="F:oxidoreductase activity, acting on paired donors, with incorporation or reduction of molecular oxygen"/>
    <property type="evidence" value="ECO:0007669"/>
    <property type="project" value="InterPro"/>
</dbReference>
<dbReference type="PANTHER" id="PTHR46300:SF5">
    <property type="entry name" value="CYTOCHROME P450"/>
    <property type="match status" value="1"/>
</dbReference>
<evidence type="ECO:0000256" key="7">
    <source>
        <dbReference type="ARBA" id="ARBA00023004"/>
    </source>
</evidence>
<evidence type="ECO:0000256" key="2">
    <source>
        <dbReference type="ARBA" id="ARBA00005179"/>
    </source>
</evidence>
<dbReference type="PROSITE" id="PS00086">
    <property type="entry name" value="CYTOCHROME_P450"/>
    <property type="match status" value="1"/>
</dbReference>
<dbReference type="GO" id="GO:0020037">
    <property type="term" value="F:heme binding"/>
    <property type="evidence" value="ECO:0007669"/>
    <property type="project" value="InterPro"/>
</dbReference>
<dbReference type="GO" id="GO:0004497">
    <property type="term" value="F:monooxygenase activity"/>
    <property type="evidence" value="ECO:0007669"/>
    <property type="project" value="UniProtKB-KW"/>
</dbReference>
<reference evidence="11" key="1">
    <citation type="submission" date="2020-11" db="EMBL/GenBank/DDBJ databases">
        <authorList>
            <consortium name="DOE Joint Genome Institute"/>
            <person name="Ahrendt S."/>
            <person name="Riley R."/>
            <person name="Andreopoulos W."/>
            <person name="Labutti K."/>
            <person name="Pangilinan J."/>
            <person name="Ruiz-Duenas F.J."/>
            <person name="Barrasa J.M."/>
            <person name="Sanchez-Garcia M."/>
            <person name="Camarero S."/>
            <person name="Miyauchi S."/>
            <person name="Serrano A."/>
            <person name="Linde D."/>
            <person name="Babiker R."/>
            <person name="Drula E."/>
            <person name="Ayuso-Fernandez I."/>
            <person name="Pacheco R."/>
            <person name="Padilla G."/>
            <person name="Ferreira P."/>
            <person name="Barriuso J."/>
            <person name="Kellner H."/>
            <person name="Castanera R."/>
            <person name="Alfaro M."/>
            <person name="Ramirez L."/>
            <person name="Pisabarro A.G."/>
            <person name="Kuo A."/>
            <person name="Tritt A."/>
            <person name="Lipzen A."/>
            <person name="He G."/>
            <person name="Yan M."/>
            <person name="Ng V."/>
            <person name="Cullen D."/>
            <person name="Martin F."/>
            <person name="Rosso M.-N."/>
            <person name="Henrissat B."/>
            <person name="Hibbett D."/>
            <person name="Martinez A.T."/>
            <person name="Grigoriev I.V."/>
        </authorList>
    </citation>
    <scope>NUCLEOTIDE SEQUENCE</scope>
    <source>
        <strain evidence="11">ATCC 90797</strain>
    </source>
</reference>
<keyword evidence="4 9" id="KW-0349">Heme</keyword>
<comment type="similarity">
    <text evidence="3 10">Belongs to the cytochrome P450 family.</text>
</comment>
<evidence type="ECO:0000256" key="10">
    <source>
        <dbReference type="RuleBase" id="RU000461"/>
    </source>
</evidence>
<dbReference type="InterPro" id="IPR036396">
    <property type="entry name" value="Cyt_P450_sf"/>
</dbReference>
<accession>A0A9P5ZYQ3</accession>
<dbReference type="InterPro" id="IPR002401">
    <property type="entry name" value="Cyt_P450_E_grp-I"/>
</dbReference>
<keyword evidence="5 9" id="KW-0479">Metal-binding</keyword>
<dbReference type="SUPFAM" id="SSF48264">
    <property type="entry name" value="Cytochrome P450"/>
    <property type="match status" value="1"/>
</dbReference>
<keyword evidence="7 9" id="KW-0408">Iron</keyword>
<protein>
    <submittedName>
        <fullName evidence="11">Cytochrome P450</fullName>
    </submittedName>
</protein>
<evidence type="ECO:0000256" key="3">
    <source>
        <dbReference type="ARBA" id="ARBA00010617"/>
    </source>
</evidence>
<evidence type="ECO:0000256" key="8">
    <source>
        <dbReference type="ARBA" id="ARBA00023033"/>
    </source>
</evidence>
<dbReference type="Pfam" id="PF00067">
    <property type="entry name" value="p450"/>
    <property type="match status" value="1"/>
</dbReference>
<dbReference type="OrthoDB" id="2789670at2759"/>
<comment type="caution">
    <text evidence="11">The sequence shown here is derived from an EMBL/GenBank/DDBJ whole genome shotgun (WGS) entry which is preliminary data.</text>
</comment>
<evidence type="ECO:0000313" key="12">
    <source>
        <dbReference type="Proteomes" id="UP000807025"/>
    </source>
</evidence>
<dbReference type="AlphaFoldDB" id="A0A9P5ZYQ3"/>
<name>A0A9P5ZYQ3_PLEER</name>
<dbReference type="InterPro" id="IPR017972">
    <property type="entry name" value="Cyt_P450_CS"/>
</dbReference>
<dbReference type="InterPro" id="IPR001128">
    <property type="entry name" value="Cyt_P450"/>
</dbReference>